<keyword evidence="3" id="KW-1185">Reference proteome</keyword>
<dbReference type="SUPFAM" id="SSF81296">
    <property type="entry name" value="E set domains"/>
    <property type="match status" value="1"/>
</dbReference>
<evidence type="ECO:0000313" key="3">
    <source>
        <dbReference type="Proteomes" id="UP001519460"/>
    </source>
</evidence>
<feature type="domain" description="Arrestin C-terminal-like" evidence="1">
    <location>
        <begin position="104"/>
        <end position="233"/>
    </location>
</feature>
<comment type="caution">
    <text evidence="2">The sequence shown here is derived from an EMBL/GenBank/DDBJ whole genome shotgun (WGS) entry which is preliminary data.</text>
</comment>
<dbReference type="PANTHER" id="PTHR11188">
    <property type="entry name" value="ARRESTIN DOMAIN CONTAINING PROTEIN"/>
    <property type="match status" value="1"/>
</dbReference>
<name>A0ABD0L8S7_9CAEN</name>
<protein>
    <recommendedName>
        <fullName evidence="1">Arrestin C-terminal-like domain-containing protein</fullName>
    </recommendedName>
</protein>
<dbReference type="SMART" id="SM01017">
    <property type="entry name" value="Arrestin_C"/>
    <property type="match status" value="1"/>
</dbReference>
<accession>A0ABD0L8S7</accession>
<dbReference type="Proteomes" id="UP001519460">
    <property type="component" value="Unassembled WGS sequence"/>
</dbReference>
<dbReference type="Pfam" id="PF02752">
    <property type="entry name" value="Arrestin_C"/>
    <property type="match status" value="1"/>
</dbReference>
<dbReference type="PANTHER" id="PTHR11188:SF176">
    <property type="entry name" value="ARRESTIN DOMAIN-CONTAINING PROTEIN 1"/>
    <property type="match status" value="1"/>
</dbReference>
<dbReference type="EMBL" id="JACVVK020000070">
    <property type="protein sequence ID" value="KAK7495974.1"/>
    <property type="molecule type" value="Genomic_DNA"/>
</dbReference>
<dbReference type="InterPro" id="IPR014756">
    <property type="entry name" value="Ig_E-set"/>
</dbReference>
<dbReference type="InterPro" id="IPR014752">
    <property type="entry name" value="Arrestin-like_C"/>
</dbReference>
<dbReference type="AlphaFoldDB" id="A0ABD0L8S7"/>
<reference evidence="2 3" key="1">
    <citation type="journal article" date="2023" name="Sci. Data">
        <title>Genome assembly of the Korean intertidal mud-creeper Batillaria attramentaria.</title>
        <authorList>
            <person name="Patra A.K."/>
            <person name="Ho P.T."/>
            <person name="Jun S."/>
            <person name="Lee S.J."/>
            <person name="Kim Y."/>
            <person name="Won Y.J."/>
        </authorList>
    </citation>
    <scope>NUCLEOTIDE SEQUENCE [LARGE SCALE GENOMIC DNA]</scope>
    <source>
        <strain evidence="2">Wonlab-2016</strain>
    </source>
</reference>
<evidence type="ECO:0000313" key="2">
    <source>
        <dbReference type="EMBL" id="KAK7495974.1"/>
    </source>
</evidence>
<evidence type="ECO:0000259" key="1">
    <source>
        <dbReference type="SMART" id="SM01017"/>
    </source>
</evidence>
<sequence>NSVSQKLAQSLVTLSNGLTTGEEWHYLFYDQQQAGTNSSFLQAETVSAHSLPETKCGTNRAANENGVLHMPPGVLHMPPGVLHMPPGTPAHSQKQKRLCCLCCRSGPVSALLSVSQRGFVPGEAIHVNAEVTNMTSRKMAGSSVALLMTVMYHTPTKSRAMTQQVIKVKHGPIPAGESDTWEDEKLAIPPLPPSYLNGCSIIDVKYTLELRVDPVGPAFDLHVPMEILIAPRFAHYVFGHSRAHDEDDDENTRGDSHFTPVYVFYTWQPDDLHVRRQHGVRFAA</sequence>
<feature type="non-terminal residue" evidence="2">
    <location>
        <position position="1"/>
    </location>
</feature>
<dbReference type="InterPro" id="IPR011022">
    <property type="entry name" value="Arrestin_C-like"/>
</dbReference>
<gene>
    <name evidence="2" type="ORF">BaRGS_00012675</name>
</gene>
<dbReference type="Gene3D" id="2.60.40.640">
    <property type="match status" value="1"/>
</dbReference>
<dbReference type="InterPro" id="IPR050357">
    <property type="entry name" value="Arrestin_domain-protein"/>
</dbReference>
<proteinExistence type="predicted"/>
<organism evidence="2 3">
    <name type="scientific">Batillaria attramentaria</name>
    <dbReference type="NCBI Taxonomy" id="370345"/>
    <lineage>
        <taxon>Eukaryota</taxon>
        <taxon>Metazoa</taxon>
        <taxon>Spiralia</taxon>
        <taxon>Lophotrochozoa</taxon>
        <taxon>Mollusca</taxon>
        <taxon>Gastropoda</taxon>
        <taxon>Caenogastropoda</taxon>
        <taxon>Sorbeoconcha</taxon>
        <taxon>Cerithioidea</taxon>
        <taxon>Batillariidae</taxon>
        <taxon>Batillaria</taxon>
    </lineage>
</organism>